<comment type="similarity">
    <text evidence="1">Belongs to the spectrin family.</text>
</comment>
<keyword evidence="2" id="KW-0117">Actin capping</keyword>
<dbReference type="EMBL" id="JBJKFK010003768">
    <property type="protein sequence ID" value="KAL3309574.1"/>
    <property type="molecule type" value="Genomic_DNA"/>
</dbReference>
<feature type="compositionally biased region" description="Polar residues" evidence="4">
    <location>
        <begin position="671"/>
        <end position="685"/>
    </location>
</feature>
<dbReference type="PROSITE" id="PS50003">
    <property type="entry name" value="PH_DOMAIN"/>
    <property type="match status" value="1"/>
</dbReference>
<dbReference type="SUPFAM" id="SSF50729">
    <property type="entry name" value="PH domain-like"/>
    <property type="match status" value="1"/>
</dbReference>
<gene>
    <name evidence="6" type="ORF">Ciccas_011879</name>
</gene>
<feature type="domain" description="PH" evidence="5">
    <location>
        <begin position="837"/>
        <end position="956"/>
    </location>
</feature>
<feature type="coiled-coil region" evidence="3">
    <location>
        <begin position="72"/>
        <end position="99"/>
    </location>
</feature>
<dbReference type="InterPro" id="IPR011993">
    <property type="entry name" value="PH-like_dom_sf"/>
</dbReference>
<dbReference type="Gene3D" id="2.30.29.30">
    <property type="entry name" value="Pleckstrin-homology domain (PH domain)/Phosphotyrosine-binding domain (PTB)"/>
    <property type="match status" value="1"/>
</dbReference>
<dbReference type="GO" id="GO:0051693">
    <property type="term" value="P:actin filament capping"/>
    <property type="evidence" value="ECO:0007669"/>
    <property type="project" value="UniProtKB-KW"/>
</dbReference>
<keyword evidence="7" id="KW-1185">Reference proteome</keyword>
<dbReference type="Proteomes" id="UP001626550">
    <property type="component" value="Unassembled WGS sequence"/>
</dbReference>
<keyword evidence="3" id="KW-0175">Coiled coil</keyword>
<evidence type="ECO:0000256" key="2">
    <source>
        <dbReference type="ARBA" id="ARBA00022467"/>
    </source>
</evidence>
<feature type="region of interest" description="Disordered" evidence="4">
    <location>
        <begin position="667"/>
        <end position="690"/>
    </location>
</feature>
<proteinExistence type="inferred from homology"/>
<feature type="coiled-coil region" evidence="3">
    <location>
        <begin position="178"/>
        <end position="237"/>
    </location>
</feature>
<dbReference type="InterPro" id="IPR041681">
    <property type="entry name" value="PH_9"/>
</dbReference>
<evidence type="ECO:0000256" key="1">
    <source>
        <dbReference type="ARBA" id="ARBA00006826"/>
    </source>
</evidence>
<evidence type="ECO:0000259" key="5">
    <source>
        <dbReference type="PROSITE" id="PS50003"/>
    </source>
</evidence>
<dbReference type="Pfam" id="PF15410">
    <property type="entry name" value="PH_9"/>
    <property type="match status" value="1"/>
</dbReference>
<dbReference type="AlphaFoldDB" id="A0ABD2PQH5"/>
<evidence type="ECO:0000313" key="6">
    <source>
        <dbReference type="EMBL" id="KAL3309574.1"/>
    </source>
</evidence>
<comment type="caution">
    <text evidence="6">The sequence shown here is derived from an EMBL/GenBank/DDBJ whole genome shotgun (WGS) entry which is preliminary data.</text>
</comment>
<accession>A0ABD2PQH5</accession>
<dbReference type="SMART" id="SM00233">
    <property type="entry name" value="PH"/>
    <property type="match status" value="1"/>
</dbReference>
<dbReference type="InterPro" id="IPR001849">
    <property type="entry name" value="PH_domain"/>
</dbReference>
<dbReference type="SUPFAM" id="SSF46966">
    <property type="entry name" value="Spectrin repeat"/>
    <property type="match status" value="1"/>
</dbReference>
<organism evidence="6 7">
    <name type="scientific">Cichlidogyrus casuarinus</name>
    <dbReference type="NCBI Taxonomy" id="1844966"/>
    <lineage>
        <taxon>Eukaryota</taxon>
        <taxon>Metazoa</taxon>
        <taxon>Spiralia</taxon>
        <taxon>Lophotrochozoa</taxon>
        <taxon>Platyhelminthes</taxon>
        <taxon>Monogenea</taxon>
        <taxon>Monopisthocotylea</taxon>
        <taxon>Dactylogyridea</taxon>
        <taxon>Ancyrocephalidae</taxon>
        <taxon>Cichlidogyrus</taxon>
    </lineage>
</organism>
<sequence>MEEWLQVTDYYHKQPPGPGTCWSLMKILQALRRHGSIAAQVGNRRKRIDALQLEVQINDADYERDNATRYMTEKIKQRIGKASKEIQILMEQMENVLETDAKALKLRFDWFTHLEDLYETHSWLATTENTVMRQVSRSNRDSDVAWAMLKQHESLEHYFVNMQASKVKRISAKTAEFRHVMATRITQLELQLARAQKEKKKSDDSAALTRRKLRRSIHESQRELAKLDNAQRNLNVQLDCVRDLCAEKRHRQKEILAISLLWEEICDFEDWMHEQSQLMQKNITGRNSEECFKLLRRIRNFRQTYINSSTVHTCCLFRDLTFYVDCTPAVAALVTHDPPGSVKLSTMSQAKFMTNNKVSVCVGVCRLHSIVAQCRRLVQIHHSDSPHIAFWQDREVYVTLMERTLEMSHEVGHDWETLARLQRRHCAFERDIQSVQPQVDWVISAFEKLKVLYAGAWSARLKASKESLEAAWSQLNRQSEMRREILLEMSTCCSWLTMHKSLLFWVAKRAQQVYLQMQLSHTQAISIHKNRMNLLNKLLAAENGSGTPEETSVSQIFIPRDISEVHLLLAAHKNLRSEMEAREEVITMCIARGLSLYKRLVRSDRDLDYSQCQPMPKICPNLCPCKMEEQSKKRSSIELESISFFERDFTDVLSDLEQTDACRASAEQLDDSLTSTEPQSRQFLTSPIPDDEIKPIEPPKTSVKKSLMNLAKAWHYLWNDWHEREDRGETLEETLQLLKKQKAFELTTATQAKRFDVLKRLTQLEKVYFDDILSLPSKEYERRQRQTVKEGLREFLASHHLTELDQEDDDRDSSFTSRLSVASSVMASELTNNHPQEAFFGGLLNRKHEWERSGEKASNRSWKQLFVVLVPSLGKLMCYRNRFSFDPDNVLAGSYHNEPGLELIKGVTCVAAALEYRKRAHVFRVRNLVSGADFLFEASTEQSMMEWIEKSNAVIHRQEQPSPKMAPMIARSPILLSRLANFKKAFWQPASERIHRKSLGLKHSIAPSTSFAIGMATSVNLAPDTRARKVISASSSAFFERNYGTSPDDDLSD</sequence>
<dbReference type="Gene3D" id="1.20.58.60">
    <property type="match status" value="2"/>
</dbReference>
<protein>
    <recommendedName>
        <fullName evidence="5">PH domain-containing protein</fullName>
    </recommendedName>
</protein>
<dbReference type="PANTHER" id="PTHR11915">
    <property type="entry name" value="SPECTRIN/FILAMIN RELATED CYTOSKELETAL PROTEIN"/>
    <property type="match status" value="1"/>
</dbReference>
<reference evidence="6 7" key="1">
    <citation type="submission" date="2024-11" db="EMBL/GenBank/DDBJ databases">
        <title>Adaptive evolution of stress response genes in parasites aligns with host niche diversity.</title>
        <authorList>
            <person name="Hahn C."/>
            <person name="Resl P."/>
        </authorList>
    </citation>
    <scope>NUCLEOTIDE SEQUENCE [LARGE SCALE GENOMIC DNA]</scope>
    <source>
        <strain evidence="6">EGGRZ-B1_66</strain>
        <tissue evidence="6">Body</tissue>
    </source>
</reference>
<dbReference type="InterPro" id="IPR002017">
    <property type="entry name" value="Spectrin_repeat"/>
</dbReference>
<evidence type="ECO:0000256" key="3">
    <source>
        <dbReference type="SAM" id="Coils"/>
    </source>
</evidence>
<dbReference type="Pfam" id="PF00435">
    <property type="entry name" value="Spectrin"/>
    <property type="match status" value="1"/>
</dbReference>
<evidence type="ECO:0000256" key="4">
    <source>
        <dbReference type="SAM" id="MobiDB-lite"/>
    </source>
</evidence>
<evidence type="ECO:0000313" key="7">
    <source>
        <dbReference type="Proteomes" id="UP001626550"/>
    </source>
</evidence>
<name>A0ABD2PQH5_9PLAT</name>